<dbReference type="SUPFAM" id="SSF56112">
    <property type="entry name" value="Protein kinase-like (PK-like)"/>
    <property type="match status" value="1"/>
</dbReference>
<keyword evidence="10" id="KW-1185">Reference proteome</keyword>
<dbReference type="GO" id="GO:0004713">
    <property type="term" value="F:protein tyrosine kinase activity"/>
    <property type="evidence" value="ECO:0007669"/>
    <property type="project" value="TreeGrafter"/>
</dbReference>
<reference evidence="9" key="5">
    <citation type="submission" date="2025-09" db="UniProtKB">
        <authorList>
            <consortium name="Ensembl"/>
        </authorList>
    </citation>
    <scope>IDENTIFICATION</scope>
</reference>
<dbReference type="GO" id="GO:0005524">
    <property type="term" value="F:ATP binding"/>
    <property type="evidence" value="ECO:0007669"/>
    <property type="project" value="UniProtKB-UniRule"/>
</dbReference>
<dbReference type="SMART" id="SM00220">
    <property type="entry name" value="S_TKc"/>
    <property type="match status" value="1"/>
</dbReference>
<keyword evidence="3 6" id="KW-0547">Nucleotide-binding</keyword>
<reference evidence="9" key="4">
    <citation type="submission" date="2025-08" db="UniProtKB">
        <authorList>
            <consortium name="Ensembl"/>
        </authorList>
    </citation>
    <scope>IDENTIFICATION</scope>
</reference>
<dbReference type="InterPro" id="IPR050494">
    <property type="entry name" value="Ser_Thr_dual-spec_kinase"/>
</dbReference>
<feature type="binding site" evidence="6">
    <location>
        <position position="57"/>
    </location>
    <ligand>
        <name>ATP</name>
        <dbReference type="ChEBI" id="CHEBI:30616"/>
    </ligand>
</feature>
<evidence type="ECO:0000256" key="7">
    <source>
        <dbReference type="RuleBase" id="RU000304"/>
    </source>
</evidence>
<dbReference type="AlphaFoldDB" id="A0A4W3JIV7"/>
<dbReference type="GO" id="GO:0004674">
    <property type="term" value="F:protein serine/threonine kinase activity"/>
    <property type="evidence" value="ECO:0007669"/>
    <property type="project" value="UniProtKB-KW"/>
</dbReference>
<dbReference type="GO" id="GO:0005634">
    <property type="term" value="C:nucleus"/>
    <property type="evidence" value="ECO:0007669"/>
    <property type="project" value="TreeGrafter"/>
</dbReference>
<evidence type="ECO:0000256" key="5">
    <source>
        <dbReference type="ARBA" id="ARBA00022840"/>
    </source>
</evidence>
<dbReference type="OMA" id="SIANTIH"/>
<organism evidence="9 10">
    <name type="scientific">Callorhinchus milii</name>
    <name type="common">Ghost shark</name>
    <dbReference type="NCBI Taxonomy" id="7868"/>
    <lineage>
        <taxon>Eukaryota</taxon>
        <taxon>Metazoa</taxon>
        <taxon>Chordata</taxon>
        <taxon>Craniata</taxon>
        <taxon>Vertebrata</taxon>
        <taxon>Chondrichthyes</taxon>
        <taxon>Holocephali</taxon>
        <taxon>Chimaeriformes</taxon>
        <taxon>Callorhinchidae</taxon>
        <taxon>Callorhinchus</taxon>
    </lineage>
</organism>
<evidence type="ECO:0000259" key="8">
    <source>
        <dbReference type="PROSITE" id="PS50011"/>
    </source>
</evidence>
<dbReference type="InterPro" id="IPR017441">
    <property type="entry name" value="Protein_kinase_ATP_BS"/>
</dbReference>
<keyword evidence="2" id="KW-0808">Transferase</keyword>
<dbReference type="Gene3D" id="1.10.510.10">
    <property type="entry name" value="Transferase(Phosphotransferase) domain 1"/>
    <property type="match status" value="1"/>
</dbReference>
<dbReference type="Pfam" id="PF00069">
    <property type="entry name" value="Pkinase"/>
    <property type="match status" value="1"/>
</dbReference>
<dbReference type="Gene3D" id="3.30.200.20">
    <property type="entry name" value="Phosphorylase Kinase, domain 1"/>
    <property type="match status" value="1"/>
</dbReference>
<dbReference type="GeneTree" id="ENSGT00940000161512"/>
<reference evidence="10" key="1">
    <citation type="journal article" date="2006" name="Science">
        <title>Ancient noncoding elements conserved in the human genome.</title>
        <authorList>
            <person name="Venkatesh B."/>
            <person name="Kirkness E.F."/>
            <person name="Loh Y.H."/>
            <person name="Halpern A.L."/>
            <person name="Lee A.P."/>
            <person name="Johnson J."/>
            <person name="Dandona N."/>
            <person name="Viswanathan L.D."/>
            <person name="Tay A."/>
            <person name="Venter J.C."/>
            <person name="Strausberg R.L."/>
            <person name="Brenner S."/>
        </authorList>
    </citation>
    <scope>NUCLEOTIDE SEQUENCE [LARGE SCALE GENOMIC DNA]</scope>
</reference>
<feature type="domain" description="Protein kinase" evidence="8">
    <location>
        <begin position="28"/>
        <end position="353"/>
    </location>
</feature>
<keyword evidence="1 7" id="KW-0723">Serine/threonine-protein kinase</keyword>
<dbReference type="InterPro" id="IPR011009">
    <property type="entry name" value="Kinase-like_dom_sf"/>
</dbReference>
<keyword evidence="4" id="KW-0418">Kinase</keyword>
<evidence type="ECO:0000256" key="3">
    <source>
        <dbReference type="ARBA" id="ARBA00022741"/>
    </source>
</evidence>
<dbReference type="InterPro" id="IPR000719">
    <property type="entry name" value="Prot_kinase_dom"/>
</dbReference>
<dbReference type="Proteomes" id="UP000314986">
    <property type="component" value="Unassembled WGS sequence"/>
</dbReference>
<evidence type="ECO:0000256" key="4">
    <source>
        <dbReference type="ARBA" id="ARBA00022777"/>
    </source>
</evidence>
<evidence type="ECO:0000256" key="6">
    <source>
        <dbReference type="PROSITE-ProRule" id="PRU10141"/>
    </source>
</evidence>
<reference evidence="10" key="2">
    <citation type="journal article" date="2007" name="PLoS Biol.">
        <title>Survey sequencing and comparative analysis of the elephant shark (Callorhinchus milii) genome.</title>
        <authorList>
            <person name="Venkatesh B."/>
            <person name="Kirkness E.F."/>
            <person name="Loh Y.H."/>
            <person name="Halpern A.L."/>
            <person name="Lee A.P."/>
            <person name="Johnson J."/>
            <person name="Dandona N."/>
            <person name="Viswanathan L.D."/>
            <person name="Tay A."/>
            <person name="Venter J.C."/>
            <person name="Strausberg R.L."/>
            <person name="Brenner S."/>
        </authorList>
    </citation>
    <scope>NUCLEOTIDE SEQUENCE [LARGE SCALE GENOMIC DNA]</scope>
</reference>
<dbReference type="PROSITE" id="PS50011">
    <property type="entry name" value="PROTEIN_KINASE_DOM"/>
    <property type="match status" value="1"/>
</dbReference>
<evidence type="ECO:0000313" key="9">
    <source>
        <dbReference type="Ensembl" id="ENSCMIP00000043369.1"/>
    </source>
</evidence>
<evidence type="ECO:0000256" key="1">
    <source>
        <dbReference type="ARBA" id="ARBA00022527"/>
    </source>
</evidence>
<evidence type="ECO:0000256" key="2">
    <source>
        <dbReference type="ARBA" id="ARBA00022679"/>
    </source>
</evidence>
<dbReference type="PANTHER" id="PTHR24058">
    <property type="entry name" value="DUAL SPECIFICITY PROTEIN KINASE"/>
    <property type="match status" value="1"/>
</dbReference>
<keyword evidence="5 6" id="KW-0067">ATP-binding</keyword>
<evidence type="ECO:0000313" key="10">
    <source>
        <dbReference type="Proteomes" id="UP000314986"/>
    </source>
</evidence>
<proteinExistence type="inferred from homology"/>
<comment type="similarity">
    <text evidence="7">Belongs to the protein kinase superfamily.</text>
</comment>
<dbReference type="PROSITE" id="PS00107">
    <property type="entry name" value="PROTEIN_KINASE_ATP"/>
    <property type="match status" value="1"/>
</dbReference>
<dbReference type="Ensembl" id="ENSCMIT00000043991.1">
    <property type="protein sequence ID" value="ENSCMIP00000043369.1"/>
    <property type="gene ID" value="ENSCMIG00000017975.1"/>
</dbReference>
<dbReference type="GO" id="GO:0005737">
    <property type="term" value="C:cytoplasm"/>
    <property type="evidence" value="ECO:0007669"/>
    <property type="project" value="TreeGrafter"/>
</dbReference>
<protein>
    <recommendedName>
        <fullName evidence="8">Protein kinase domain-containing protein</fullName>
    </recommendedName>
</protein>
<accession>A0A4W3JIV7</accession>
<dbReference type="PROSITE" id="PS00108">
    <property type="entry name" value="PROTEIN_KINASE_ST"/>
    <property type="match status" value="1"/>
</dbReference>
<dbReference type="InterPro" id="IPR008271">
    <property type="entry name" value="Ser/Thr_kinase_AS"/>
</dbReference>
<name>A0A4W3JIV7_CALMI</name>
<dbReference type="PANTHER" id="PTHR24058:SF46">
    <property type="entry name" value="HOMEODOMAIN-INTERACTING PROTEIN KINASE 4"/>
    <property type="match status" value="1"/>
</dbReference>
<sequence length="479" mass="55388">FRGRNAAASHAQQCPTNSHGMYSSAGAYDIVQVLGKGTFGEVAKCWKRNTGQYVAIKILKNDADRKRIARYELKMLRILKTVDPDEFHLVRFFEYFSDDAKFYLVFELLEKNLFEFQKENNFSPLPVQHIRTITTQLLRALQKMNDLSLIHADIKPENIMIVDQMQYPFRVKVIDFGSAIVRNKVNVSRFYRAPEILLGLPFCEKVDMWSLGCVMAELHLGCPLYPGNNEYDQVRYIVETQEQPTDRLLNLGSKAHYFFKRNTHPHSLHEWQLKSVTEYQSETLVQPLETRICILKSLDQLVRVTLFKTILPDSEVVARVHDCKNMVGLLKRMLALDSPERISASAALLHTFITMEQLKTRHGQSEYCELSVQGLNAALKYKKPEFRRSYTETDMSHPKCRKPTEQTAQVMSKGPEMGHKHHKSTAESTQVFVKGPQIDPRYHKPIDQTSQVIAIEPEVSLMIFNQFKYNNTSIYILQY</sequence>
<reference evidence="10" key="3">
    <citation type="journal article" date="2014" name="Nature">
        <title>Elephant shark genome provides unique insights into gnathostome evolution.</title>
        <authorList>
            <consortium name="International Elephant Shark Genome Sequencing Consortium"/>
            <person name="Venkatesh B."/>
            <person name="Lee A.P."/>
            <person name="Ravi V."/>
            <person name="Maurya A.K."/>
            <person name="Lian M.M."/>
            <person name="Swann J.B."/>
            <person name="Ohta Y."/>
            <person name="Flajnik M.F."/>
            <person name="Sutoh Y."/>
            <person name="Kasahara M."/>
            <person name="Hoon S."/>
            <person name="Gangu V."/>
            <person name="Roy S.W."/>
            <person name="Irimia M."/>
            <person name="Korzh V."/>
            <person name="Kondrychyn I."/>
            <person name="Lim Z.W."/>
            <person name="Tay B.H."/>
            <person name="Tohari S."/>
            <person name="Kong K.W."/>
            <person name="Ho S."/>
            <person name="Lorente-Galdos B."/>
            <person name="Quilez J."/>
            <person name="Marques-Bonet T."/>
            <person name="Raney B.J."/>
            <person name="Ingham P.W."/>
            <person name="Tay A."/>
            <person name="Hillier L.W."/>
            <person name="Minx P."/>
            <person name="Boehm T."/>
            <person name="Wilson R.K."/>
            <person name="Brenner S."/>
            <person name="Warren W.C."/>
        </authorList>
    </citation>
    <scope>NUCLEOTIDE SEQUENCE [LARGE SCALE GENOMIC DNA]</scope>
</reference>